<feature type="chain" id="PRO_5011972301" evidence="2">
    <location>
        <begin position="26"/>
        <end position="353"/>
    </location>
</feature>
<feature type="signal peptide" evidence="2">
    <location>
        <begin position="1"/>
        <end position="25"/>
    </location>
</feature>
<gene>
    <name evidence="4" type="ORF">CAL20_01165</name>
</gene>
<protein>
    <submittedName>
        <fullName evidence="4">Fimbrial protein</fullName>
    </submittedName>
</protein>
<accession>A0A261V3D4</accession>
<keyword evidence="1 2" id="KW-0732">Signal</keyword>
<evidence type="ECO:0000313" key="5">
    <source>
        <dbReference type="Proteomes" id="UP000216885"/>
    </source>
</evidence>
<comment type="caution">
    <text evidence="4">The sequence shown here is derived from an EMBL/GenBank/DDBJ whole genome shotgun (WGS) entry which is preliminary data.</text>
</comment>
<feature type="domain" description="Fimbrial-type adhesion" evidence="3">
    <location>
        <begin position="223"/>
        <end position="352"/>
    </location>
</feature>
<dbReference type="Pfam" id="PF00419">
    <property type="entry name" value="Fimbrial"/>
    <property type="match status" value="1"/>
</dbReference>
<reference evidence="4 5" key="1">
    <citation type="submission" date="2017-05" db="EMBL/GenBank/DDBJ databases">
        <title>Complete and WGS of Bordetella genogroups.</title>
        <authorList>
            <person name="Spilker T."/>
            <person name="LiPuma J."/>
        </authorList>
    </citation>
    <scope>NUCLEOTIDE SEQUENCE [LARGE SCALE GENOMIC DNA]</scope>
    <source>
        <strain evidence="4 5">AU9919</strain>
    </source>
</reference>
<dbReference type="PANTHER" id="PTHR33420">
    <property type="entry name" value="FIMBRIAL SUBUNIT ELFA-RELATED"/>
    <property type="match status" value="1"/>
</dbReference>
<organism evidence="4 5">
    <name type="scientific">Bordetella genomosp. 4</name>
    <dbReference type="NCBI Taxonomy" id="463044"/>
    <lineage>
        <taxon>Bacteria</taxon>
        <taxon>Pseudomonadati</taxon>
        <taxon>Pseudomonadota</taxon>
        <taxon>Betaproteobacteria</taxon>
        <taxon>Burkholderiales</taxon>
        <taxon>Alcaligenaceae</taxon>
        <taxon>Bordetella</taxon>
    </lineage>
</organism>
<name>A0A261V3D4_9BORD</name>
<dbReference type="GO" id="GO:0009289">
    <property type="term" value="C:pilus"/>
    <property type="evidence" value="ECO:0007669"/>
    <property type="project" value="InterPro"/>
</dbReference>
<dbReference type="GO" id="GO:0043709">
    <property type="term" value="P:cell adhesion involved in single-species biofilm formation"/>
    <property type="evidence" value="ECO:0007669"/>
    <property type="project" value="TreeGrafter"/>
</dbReference>
<dbReference type="SUPFAM" id="SSF49401">
    <property type="entry name" value="Bacterial adhesins"/>
    <property type="match status" value="1"/>
</dbReference>
<dbReference type="PANTHER" id="PTHR33420:SF3">
    <property type="entry name" value="FIMBRIAL SUBUNIT ELFA"/>
    <property type="match status" value="1"/>
</dbReference>
<dbReference type="RefSeq" id="WP_094836985.1">
    <property type="nucleotide sequence ID" value="NZ_NEVQ01000001.1"/>
</dbReference>
<dbReference type="EMBL" id="NEVQ01000001">
    <property type="protein sequence ID" value="OZI67683.1"/>
    <property type="molecule type" value="Genomic_DNA"/>
</dbReference>
<dbReference type="InterPro" id="IPR000259">
    <property type="entry name" value="Adhesion_dom_fimbrial"/>
</dbReference>
<dbReference type="PROSITE" id="PS51257">
    <property type="entry name" value="PROKAR_LIPOPROTEIN"/>
    <property type="match status" value="1"/>
</dbReference>
<dbReference type="Gene3D" id="2.60.40.1090">
    <property type="entry name" value="Fimbrial-type adhesion domain"/>
    <property type="match status" value="1"/>
</dbReference>
<evidence type="ECO:0000259" key="3">
    <source>
        <dbReference type="Pfam" id="PF00419"/>
    </source>
</evidence>
<dbReference type="AlphaFoldDB" id="A0A261V3D4"/>
<evidence type="ECO:0000256" key="2">
    <source>
        <dbReference type="SAM" id="SignalP"/>
    </source>
</evidence>
<evidence type="ECO:0000313" key="4">
    <source>
        <dbReference type="EMBL" id="OZI67683.1"/>
    </source>
</evidence>
<evidence type="ECO:0000256" key="1">
    <source>
        <dbReference type="ARBA" id="ARBA00022729"/>
    </source>
</evidence>
<dbReference type="Proteomes" id="UP000216885">
    <property type="component" value="Unassembled WGS sequence"/>
</dbReference>
<dbReference type="InterPro" id="IPR050263">
    <property type="entry name" value="Bact_Fimbrial_Adh_Pro"/>
</dbReference>
<dbReference type="InterPro" id="IPR036937">
    <property type="entry name" value="Adhesion_dom_fimbrial_sf"/>
</dbReference>
<sequence length="353" mass="37778">MFQHSIKLVFLAASLLLAAPQAAMALSCKDAQTQAINRLITLNDDIYVSTGDLTPGKLLWRSENFTVTFRCVDDASMPSGERSYLYWDPATRIANIHPSIKVGVTYQSVNYELVKGARLEIGPGTSPPANRTNCSLYWNRSRASSCATSQTVTVTFSVYIIATGAAPPATGQINDNNTYDLFQVDGVGGLNSNPNSNYRASISGLGRIRFVSCNPDIQIRANNGNVVDFGRIPASDAQPGAIARSVPFSVEINMTGENAGNACSTRALVASFSTTYPVQDQTTILPTSDSGFGIVLADANSPSTPIAMNNTMPIGVFNGTSVQHGYIASLKWLSNRPRIGPFQATATIDVSFR</sequence>
<dbReference type="InterPro" id="IPR008966">
    <property type="entry name" value="Adhesion_dom_sf"/>
</dbReference>
<keyword evidence="5" id="KW-1185">Reference proteome</keyword>
<proteinExistence type="predicted"/>